<dbReference type="EMBL" id="JAGKQQ010000002">
    <property type="protein sequence ID" value="MBP3960652.1"/>
    <property type="molecule type" value="Genomic_DNA"/>
</dbReference>
<sequence length="305" mass="32900">MNRTPRPQFPRAARRGFTLIELLVVTAIIAVLIGLLLPAVQKVRAAAARIKCGNHLKQIGLGSQMAHDTHRALPPGLGYWPADSNYGTYHFHLLPFIEEEALYERSYALGCHFAANNQVYSQPVKTYLCPSDPSVPADGRASDLAGNFWGVASYAVNVQVVARVSPEGRINAPDNRALLLATFPDGASNTILMAEKYAQCFNGSYPAGGNLWAYYFTGSGLQPYHPGFGVSWNGYSYGPASKFVAQPQPYNGGCDPTMASSPHPGGIQTAFADGSVRFLSSGITPYTWWYLCTPAGGEVIAPDSY</sequence>
<dbReference type="PROSITE" id="PS00409">
    <property type="entry name" value="PROKAR_NTER_METHYL"/>
    <property type="match status" value="1"/>
</dbReference>
<evidence type="ECO:0000313" key="2">
    <source>
        <dbReference type="EMBL" id="MBP3960652.1"/>
    </source>
</evidence>
<evidence type="ECO:0000313" key="3">
    <source>
        <dbReference type="Proteomes" id="UP000676565"/>
    </source>
</evidence>
<proteinExistence type="predicted"/>
<dbReference type="InterPro" id="IPR045584">
    <property type="entry name" value="Pilin-like"/>
</dbReference>
<name>A0ABS5C3U8_9BACT</name>
<comment type="caution">
    <text evidence="2">The sequence shown here is derived from an EMBL/GenBank/DDBJ whole genome shotgun (WGS) entry which is preliminary data.</text>
</comment>
<dbReference type="PANTHER" id="PTHR30093">
    <property type="entry name" value="GENERAL SECRETION PATHWAY PROTEIN G"/>
    <property type="match status" value="1"/>
</dbReference>
<reference evidence="2 3" key="1">
    <citation type="submission" date="2021-04" db="EMBL/GenBank/DDBJ databases">
        <authorList>
            <person name="Ivanova A."/>
        </authorList>
    </citation>
    <scope>NUCLEOTIDE SEQUENCE [LARGE SCALE GENOMIC DNA]</scope>
    <source>
        <strain evidence="2 3">G18</strain>
    </source>
</reference>
<dbReference type="RefSeq" id="WP_210662900.1">
    <property type="nucleotide sequence ID" value="NZ_JAGKQQ010000002.1"/>
</dbReference>
<dbReference type="InterPro" id="IPR027558">
    <property type="entry name" value="Pre_pil_HX9DG_C"/>
</dbReference>
<organism evidence="2 3">
    <name type="scientific">Gemmata palustris</name>
    <dbReference type="NCBI Taxonomy" id="2822762"/>
    <lineage>
        <taxon>Bacteria</taxon>
        <taxon>Pseudomonadati</taxon>
        <taxon>Planctomycetota</taxon>
        <taxon>Planctomycetia</taxon>
        <taxon>Gemmatales</taxon>
        <taxon>Gemmataceae</taxon>
        <taxon>Gemmata</taxon>
    </lineage>
</organism>
<dbReference type="InterPro" id="IPR011453">
    <property type="entry name" value="DUF1559"/>
</dbReference>
<gene>
    <name evidence="2" type="ORF">J8F10_35965</name>
</gene>
<dbReference type="NCBIfam" id="TIGR04294">
    <property type="entry name" value="pre_pil_HX9DG"/>
    <property type="match status" value="1"/>
</dbReference>
<accession>A0ABS5C3U8</accession>
<protein>
    <submittedName>
        <fullName evidence="2">DUF1559 domain-containing protein</fullName>
    </submittedName>
</protein>
<evidence type="ECO:0000259" key="1">
    <source>
        <dbReference type="Pfam" id="PF07596"/>
    </source>
</evidence>
<dbReference type="PANTHER" id="PTHR30093:SF2">
    <property type="entry name" value="TYPE II SECRETION SYSTEM PROTEIN H"/>
    <property type="match status" value="1"/>
</dbReference>
<dbReference type="InterPro" id="IPR012902">
    <property type="entry name" value="N_methyl_site"/>
</dbReference>
<keyword evidence="3" id="KW-1185">Reference proteome</keyword>
<dbReference type="SUPFAM" id="SSF54523">
    <property type="entry name" value="Pili subunits"/>
    <property type="match status" value="1"/>
</dbReference>
<feature type="domain" description="DUF1559" evidence="1">
    <location>
        <begin position="41"/>
        <end position="283"/>
    </location>
</feature>
<dbReference type="Pfam" id="PF07963">
    <property type="entry name" value="N_methyl"/>
    <property type="match status" value="1"/>
</dbReference>
<dbReference type="Pfam" id="PF07596">
    <property type="entry name" value="SBP_bac_10"/>
    <property type="match status" value="1"/>
</dbReference>
<dbReference type="NCBIfam" id="TIGR02532">
    <property type="entry name" value="IV_pilin_GFxxxE"/>
    <property type="match status" value="1"/>
</dbReference>
<dbReference type="Gene3D" id="3.30.700.10">
    <property type="entry name" value="Glycoprotein, Type 4 Pilin"/>
    <property type="match status" value="1"/>
</dbReference>
<dbReference type="Proteomes" id="UP000676565">
    <property type="component" value="Unassembled WGS sequence"/>
</dbReference>